<reference evidence="1 2" key="1">
    <citation type="submission" date="2019-02" db="EMBL/GenBank/DDBJ databases">
        <title>Genome sequencing of the rare red list fungi Dentipellis fragilis.</title>
        <authorList>
            <person name="Buettner E."/>
            <person name="Kellner H."/>
        </authorList>
    </citation>
    <scope>NUCLEOTIDE SEQUENCE [LARGE SCALE GENOMIC DNA]</scope>
    <source>
        <strain evidence="1 2">DSM 105465</strain>
    </source>
</reference>
<accession>A0A4Y9XSA4</accession>
<evidence type="ECO:0000313" key="1">
    <source>
        <dbReference type="EMBL" id="TFY52061.1"/>
    </source>
</evidence>
<dbReference type="EMBL" id="SEOQ01001379">
    <property type="protein sequence ID" value="TFY52061.1"/>
    <property type="molecule type" value="Genomic_DNA"/>
</dbReference>
<dbReference type="Proteomes" id="UP000298327">
    <property type="component" value="Unassembled WGS sequence"/>
</dbReference>
<protein>
    <submittedName>
        <fullName evidence="1">Uncharacterized protein</fullName>
    </submittedName>
</protein>
<name>A0A4Y9XSA4_9AGAM</name>
<proteinExistence type="predicted"/>
<evidence type="ECO:0000313" key="2">
    <source>
        <dbReference type="Proteomes" id="UP000298327"/>
    </source>
</evidence>
<dbReference type="AlphaFoldDB" id="A0A4Y9XSA4"/>
<comment type="caution">
    <text evidence="1">The sequence shown here is derived from an EMBL/GenBank/DDBJ whole genome shotgun (WGS) entry which is preliminary data.</text>
</comment>
<keyword evidence="2" id="KW-1185">Reference proteome</keyword>
<gene>
    <name evidence="1" type="ORF">EVG20_g10723</name>
</gene>
<sequence length="162" mass="17613">MVLELDKRDWKEREGAVGSCSMDCFIDLSGGFLSNSALISSDNNSFVGSESADGFQGQQAGGRPAMMPIGACCDSLEFACIQEPFLVPALLVGHMRTRGKRRRSAMDGYVRLKHRSRPREDVNMYVRDTLGNAACIQTSSVSCQDEEFSPITIEPSLASPAP</sequence>
<organism evidence="1 2">
    <name type="scientific">Dentipellis fragilis</name>
    <dbReference type="NCBI Taxonomy" id="205917"/>
    <lineage>
        <taxon>Eukaryota</taxon>
        <taxon>Fungi</taxon>
        <taxon>Dikarya</taxon>
        <taxon>Basidiomycota</taxon>
        <taxon>Agaricomycotina</taxon>
        <taxon>Agaricomycetes</taxon>
        <taxon>Russulales</taxon>
        <taxon>Hericiaceae</taxon>
        <taxon>Dentipellis</taxon>
    </lineage>
</organism>